<reference evidence="1 2" key="1">
    <citation type="journal article" date="2023" name="ACS Omega">
        <title>Identification of the Neoaspergillic Acid Biosynthesis Gene Cluster by Establishing an In Vitro CRISPR-Ribonucleoprotein Genetic System in Aspergillus melleus.</title>
        <authorList>
            <person name="Yuan B."/>
            <person name="Grau M.F."/>
            <person name="Murata R.M."/>
            <person name="Torok T."/>
            <person name="Venkateswaran K."/>
            <person name="Stajich J.E."/>
            <person name="Wang C.C.C."/>
        </authorList>
    </citation>
    <scope>NUCLEOTIDE SEQUENCE [LARGE SCALE GENOMIC DNA]</scope>
    <source>
        <strain evidence="1 2">IMV 1140</strain>
    </source>
</reference>
<evidence type="ECO:0000313" key="1">
    <source>
        <dbReference type="EMBL" id="KAK1149738.1"/>
    </source>
</evidence>
<gene>
    <name evidence="1" type="ORF">N8T08_005292</name>
</gene>
<keyword evidence="2" id="KW-1185">Reference proteome</keyword>
<accession>A0ACC3BGF1</accession>
<proteinExistence type="predicted"/>
<comment type="caution">
    <text evidence="1">The sequence shown here is derived from an EMBL/GenBank/DDBJ whole genome shotgun (WGS) entry which is preliminary data.</text>
</comment>
<dbReference type="EMBL" id="JAOPJF010000003">
    <property type="protein sequence ID" value="KAK1149738.1"/>
    <property type="molecule type" value="Genomic_DNA"/>
</dbReference>
<name>A0ACC3BGF1_9EURO</name>
<protein>
    <submittedName>
        <fullName evidence="1">Uncharacterized protein</fullName>
    </submittedName>
</protein>
<dbReference type="Proteomes" id="UP001177260">
    <property type="component" value="Unassembled WGS sequence"/>
</dbReference>
<evidence type="ECO:0000313" key="2">
    <source>
        <dbReference type="Proteomes" id="UP001177260"/>
    </source>
</evidence>
<sequence>MASSPTSALPILEFPAEVRLCIYRYLIPNVPIRNFPLIRGRNKTVHLRTDNLPCCPAILRTNQQIHNELIPEWYGSTSYEVVLDNKYILFCGKVIPPYAPLPSTIQWVQSMHLKFSIQGAPRHIHSTSTMEHLLGFQDRVVALARSLSNNEMRQLRKLYIDIAVDIPLLLSLSKTPSELLDLLNWNFSPFREIVTDIPEVEWGLNEQSYGIQSREFLQSYAELKAIMHGMKFLLFLCPLLTLGHSLPTLEPRALGPVPPSEDPFYQPPKGYEDQPPGTVLASREVPYPIAGLLNRPVKLSSSYQLLYRSTDSFQNATATMTTVLVPQNADSTKLLSYQLPEDSPYINCAPSYALQQNADNDGILGDTYNKVNILFILSLLEKGWIVSIPDFEGPRGAFLANKRAGYAVLDGIRAVLASPDLLGVSSDADITIWGYSGGSLATGFAAELQPSYAPELQLAGAALGGVIGKLQTTTDTVNKGLFAGLVVSGAHGFAREYPDVAKLIEDQVTDEPVQRKKFFDARDQCLIPNILGFQSEDVLSYYKDHDIQSNPIFQRVYRENELGQHTPSIPLFVYKGTLDEVSPINETTALVDQYCADGVSVEYKETVTHEHALLEVDGFAEASLWLSDRMNGVPAEEKCTHSKKLTPLTEPGTLDVLGTTVIAEVKQILGL</sequence>
<organism evidence="1 2">
    <name type="scientific">Aspergillus melleus</name>
    <dbReference type="NCBI Taxonomy" id="138277"/>
    <lineage>
        <taxon>Eukaryota</taxon>
        <taxon>Fungi</taxon>
        <taxon>Dikarya</taxon>
        <taxon>Ascomycota</taxon>
        <taxon>Pezizomycotina</taxon>
        <taxon>Eurotiomycetes</taxon>
        <taxon>Eurotiomycetidae</taxon>
        <taxon>Eurotiales</taxon>
        <taxon>Aspergillaceae</taxon>
        <taxon>Aspergillus</taxon>
        <taxon>Aspergillus subgen. Circumdati</taxon>
    </lineage>
</organism>